<organism evidence="4 5">
    <name type="scientific">Aspergillus violaceofuscus (strain CBS 115571)</name>
    <dbReference type="NCBI Taxonomy" id="1450538"/>
    <lineage>
        <taxon>Eukaryota</taxon>
        <taxon>Fungi</taxon>
        <taxon>Dikarya</taxon>
        <taxon>Ascomycota</taxon>
        <taxon>Pezizomycotina</taxon>
        <taxon>Eurotiomycetes</taxon>
        <taxon>Eurotiomycetidae</taxon>
        <taxon>Eurotiales</taxon>
        <taxon>Aspergillaceae</taxon>
        <taxon>Aspergillus</taxon>
    </lineage>
</organism>
<dbReference type="Gene3D" id="3.40.50.720">
    <property type="entry name" value="NAD(P)-binding Rossmann-like Domain"/>
    <property type="match status" value="1"/>
</dbReference>
<dbReference type="OMA" id="MPYTASK"/>
<dbReference type="SUPFAM" id="SSF51735">
    <property type="entry name" value="NAD(P)-binding Rossmann-fold domains"/>
    <property type="match status" value="1"/>
</dbReference>
<dbReference type="PANTHER" id="PTHR42760:SF133">
    <property type="entry name" value="3-OXOACYL-[ACYL-CARRIER-PROTEIN] REDUCTASE"/>
    <property type="match status" value="1"/>
</dbReference>
<evidence type="ECO:0000256" key="2">
    <source>
        <dbReference type="ARBA" id="ARBA00022857"/>
    </source>
</evidence>
<keyword evidence="5" id="KW-1185">Reference proteome</keyword>
<comment type="similarity">
    <text evidence="1">Belongs to the short-chain dehydrogenases/reductases (SDR) family.</text>
</comment>
<keyword evidence="3" id="KW-0560">Oxidoreductase</keyword>
<dbReference type="FunFam" id="3.40.50.720:FF:000084">
    <property type="entry name" value="Short-chain dehydrogenase reductase"/>
    <property type="match status" value="1"/>
</dbReference>
<dbReference type="EMBL" id="KZ825134">
    <property type="protein sequence ID" value="PYI19442.1"/>
    <property type="molecule type" value="Genomic_DNA"/>
</dbReference>
<dbReference type="CDD" id="cd05233">
    <property type="entry name" value="SDR_c"/>
    <property type="match status" value="1"/>
</dbReference>
<reference evidence="4 5" key="1">
    <citation type="submission" date="2018-02" db="EMBL/GenBank/DDBJ databases">
        <title>The genomes of Aspergillus section Nigri reveals drivers in fungal speciation.</title>
        <authorList>
            <consortium name="DOE Joint Genome Institute"/>
            <person name="Vesth T.C."/>
            <person name="Nybo J."/>
            <person name="Theobald S."/>
            <person name="Brandl J."/>
            <person name="Frisvad J.C."/>
            <person name="Nielsen K.F."/>
            <person name="Lyhne E.K."/>
            <person name="Kogle M.E."/>
            <person name="Kuo A."/>
            <person name="Riley R."/>
            <person name="Clum A."/>
            <person name="Nolan M."/>
            <person name="Lipzen A."/>
            <person name="Salamov A."/>
            <person name="Henrissat B."/>
            <person name="Wiebenga A."/>
            <person name="De vries R.P."/>
            <person name="Grigoriev I.V."/>
            <person name="Mortensen U.H."/>
            <person name="Andersen M.R."/>
            <person name="Baker S.E."/>
        </authorList>
    </citation>
    <scope>NUCLEOTIDE SEQUENCE [LARGE SCALE GENOMIC DNA]</scope>
    <source>
        <strain evidence="4 5">CBS 115571</strain>
    </source>
</reference>
<protein>
    <submittedName>
        <fullName evidence="4">Oxidoreductase</fullName>
    </submittedName>
</protein>
<dbReference type="Proteomes" id="UP000249829">
    <property type="component" value="Unassembled WGS sequence"/>
</dbReference>
<dbReference type="AlphaFoldDB" id="A0A2V5HAV0"/>
<dbReference type="InterPro" id="IPR036291">
    <property type="entry name" value="NAD(P)-bd_dom_sf"/>
</dbReference>
<dbReference type="PANTHER" id="PTHR42760">
    <property type="entry name" value="SHORT-CHAIN DEHYDROGENASES/REDUCTASES FAMILY MEMBER"/>
    <property type="match status" value="1"/>
</dbReference>
<dbReference type="GO" id="GO:0006633">
    <property type="term" value="P:fatty acid biosynthetic process"/>
    <property type="evidence" value="ECO:0007669"/>
    <property type="project" value="TreeGrafter"/>
</dbReference>
<dbReference type="GO" id="GO:0048038">
    <property type="term" value="F:quinone binding"/>
    <property type="evidence" value="ECO:0007669"/>
    <property type="project" value="TreeGrafter"/>
</dbReference>
<evidence type="ECO:0000256" key="1">
    <source>
        <dbReference type="ARBA" id="ARBA00006484"/>
    </source>
</evidence>
<evidence type="ECO:0000313" key="5">
    <source>
        <dbReference type="Proteomes" id="UP000249829"/>
    </source>
</evidence>
<dbReference type="PRINTS" id="PR00081">
    <property type="entry name" value="GDHRDH"/>
</dbReference>
<dbReference type="GO" id="GO:0016616">
    <property type="term" value="F:oxidoreductase activity, acting on the CH-OH group of donors, NAD or NADP as acceptor"/>
    <property type="evidence" value="ECO:0007669"/>
    <property type="project" value="TreeGrafter"/>
</dbReference>
<gene>
    <name evidence="4" type="ORF">BO99DRAFT_402621</name>
</gene>
<keyword evidence="2" id="KW-0521">NADP</keyword>
<proteinExistence type="inferred from homology"/>
<evidence type="ECO:0000256" key="3">
    <source>
        <dbReference type="ARBA" id="ARBA00023002"/>
    </source>
</evidence>
<sequence>MQVEGVALVFGAGSGIGRAVAHTLVAQGLTTLVCADINLSHAHETAQSSYDVCAEQRPAYKATAYQATAYQVDVRDEAQVHELVAKTKGLYGRIDICVTTAGTPAANQTTISDMSLEAYRSMDEVHNIGCFLVVREVLRAMISQEPIKLITPRCRRKPTRGSIVVLTSLASEGAFLGVGNYIAAKHAVKGLVQTAALENAGNGIRINAVAPSYVTGPMMEQFLDQAPAVKAAMLGDLPMRRLADPEEVADAVVFLASPAASYVNGHTLVVDGGSSLQLSNQPFT</sequence>
<accession>A0A2V5HAV0</accession>
<dbReference type="Pfam" id="PF13561">
    <property type="entry name" value="adh_short_C2"/>
    <property type="match status" value="1"/>
</dbReference>
<evidence type="ECO:0000313" key="4">
    <source>
        <dbReference type="EMBL" id="PYI19442.1"/>
    </source>
</evidence>
<name>A0A2V5HAV0_ASPV1</name>
<dbReference type="STRING" id="1450538.A0A2V5HAV0"/>
<dbReference type="InterPro" id="IPR002347">
    <property type="entry name" value="SDR_fam"/>
</dbReference>